<proteinExistence type="predicted"/>
<dbReference type="InterPro" id="IPR029068">
    <property type="entry name" value="Glyas_Bleomycin-R_OHBP_Dase"/>
</dbReference>
<dbReference type="Pfam" id="PF00903">
    <property type="entry name" value="Glyoxalase"/>
    <property type="match status" value="1"/>
</dbReference>
<sequence>MQINGVAHTFITAGDFTAARAFYAQLLPFLGMTIVADTANTFYGVGGRTGFGIHAPSPDHAGQRFRQGTVGLHHHCFRARERADIDEAHAFLVKIGARIVHPPRDDAFAPGYYSVLFEDPDGTRLEINHVPGQGLLAPGSRIGGGYADGTQNG</sequence>
<dbReference type="PANTHER" id="PTHR35006:SF4">
    <property type="entry name" value="BLR7706 PROTEIN"/>
    <property type="match status" value="1"/>
</dbReference>
<feature type="domain" description="VOC" evidence="1">
    <location>
        <begin position="5"/>
        <end position="130"/>
    </location>
</feature>
<gene>
    <name evidence="2" type="ORF">FHP25_26540</name>
</gene>
<dbReference type="PROSITE" id="PS51819">
    <property type="entry name" value="VOC"/>
    <property type="match status" value="1"/>
</dbReference>
<keyword evidence="3" id="KW-1185">Reference proteome</keyword>
<dbReference type="OrthoDB" id="9807407at2"/>
<dbReference type="SUPFAM" id="SSF54593">
    <property type="entry name" value="Glyoxalase/Bleomycin resistance protein/Dihydroxybiphenyl dioxygenase"/>
    <property type="match status" value="1"/>
</dbReference>
<evidence type="ECO:0000313" key="2">
    <source>
        <dbReference type="EMBL" id="TXL72190.1"/>
    </source>
</evidence>
<dbReference type="InterPro" id="IPR004360">
    <property type="entry name" value="Glyas_Fos-R_dOase_dom"/>
</dbReference>
<dbReference type="InterPro" id="IPR037523">
    <property type="entry name" value="VOC_core"/>
</dbReference>
<reference evidence="2 3" key="1">
    <citation type="submission" date="2019-06" db="EMBL/GenBank/DDBJ databases">
        <title>New taxonomy in bacterial strain CC-CFT640, isolated from vineyard.</title>
        <authorList>
            <person name="Lin S.-Y."/>
            <person name="Tsai C.-F."/>
            <person name="Young C.-C."/>
        </authorList>
    </citation>
    <scope>NUCLEOTIDE SEQUENCE [LARGE SCALE GENOMIC DNA]</scope>
    <source>
        <strain evidence="2 3">CC-CFT640</strain>
    </source>
</reference>
<comment type="caution">
    <text evidence="2">The sequence shown here is derived from an EMBL/GenBank/DDBJ whole genome shotgun (WGS) entry which is preliminary data.</text>
</comment>
<dbReference type="RefSeq" id="WP_147850012.1">
    <property type="nucleotide sequence ID" value="NZ_VDUZ01000035.1"/>
</dbReference>
<protein>
    <submittedName>
        <fullName evidence="2">VOC family protein</fullName>
    </submittedName>
</protein>
<dbReference type="EMBL" id="VDUZ01000035">
    <property type="protein sequence ID" value="TXL72190.1"/>
    <property type="molecule type" value="Genomic_DNA"/>
</dbReference>
<evidence type="ECO:0000259" key="1">
    <source>
        <dbReference type="PROSITE" id="PS51819"/>
    </source>
</evidence>
<dbReference type="Gene3D" id="3.10.180.10">
    <property type="entry name" value="2,3-Dihydroxybiphenyl 1,2-Dioxygenase, domain 1"/>
    <property type="match status" value="1"/>
</dbReference>
<dbReference type="Proteomes" id="UP000321638">
    <property type="component" value="Unassembled WGS sequence"/>
</dbReference>
<name>A0A5C8PFS0_9HYPH</name>
<dbReference type="PANTHER" id="PTHR35006">
    <property type="entry name" value="GLYOXALASE FAMILY PROTEIN (AFU_ORTHOLOGUE AFUA_5G14830)"/>
    <property type="match status" value="1"/>
</dbReference>
<dbReference type="AlphaFoldDB" id="A0A5C8PFS0"/>
<accession>A0A5C8PFS0</accession>
<organism evidence="2 3">
    <name type="scientific">Vineibacter terrae</name>
    <dbReference type="NCBI Taxonomy" id="2586908"/>
    <lineage>
        <taxon>Bacteria</taxon>
        <taxon>Pseudomonadati</taxon>
        <taxon>Pseudomonadota</taxon>
        <taxon>Alphaproteobacteria</taxon>
        <taxon>Hyphomicrobiales</taxon>
        <taxon>Vineibacter</taxon>
    </lineage>
</organism>
<evidence type="ECO:0000313" key="3">
    <source>
        <dbReference type="Proteomes" id="UP000321638"/>
    </source>
</evidence>